<feature type="region of interest" description="Disordered" evidence="7">
    <location>
        <begin position="251"/>
        <end position="328"/>
    </location>
</feature>
<dbReference type="SUPFAM" id="SSF53223">
    <property type="entry name" value="Aminoacid dehydrogenase-like, N-terminal domain"/>
    <property type="match status" value="1"/>
</dbReference>
<accession>C5LC75</accession>
<dbReference type="Pfam" id="PF00390">
    <property type="entry name" value="malic"/>
    <property type="match status" value="1"/>
</dbReference>
<dbReference type="PANTHER" id="PTHR23406">
    <property type="entry name" value="MALIC ENZYME-RELATED"/>
    <property type="match status" value="1"/>
</dbReference>
<organism evidence="12">
    <name type="scientific">Perkinsus marinus (strain ATCC 50983 / TXsc)</name>
    <dbReference type="NCBI Taxonomy" id="423536"/>
    <lineage>
        <taxon>Eukaryota</taxon>
        <taxon>Sar</taxon>
        <taxon>Alveolata</taxon>
        <taxon>Perkinsozoa</taxon>
        <taxon>Perkinsea</taxon>
        <taxon>Perkinsida</taxon>
        <taxon>Perkinsidae</taxon>
        <taxon>Perkinsus</taxon>
    </lineage>
</organism>
<dbReference type="Pfam" id="PF03949">
    <property type="entry name" value="Malic_M"/>
    <property type="match status" value="2"/>
</dbReference>
<dbReference type="GO" id="GO:0005739">
    <property type="term" value="C:mitochondrion"/>
    <property type="evidence" value="ECO:0007669"/>
    <property type="project" value="TreeGrafter"/>
</dbReference>
<protein>
    <recommendedName>
        <fullName evidence="6">Malic enzyme</fullName>
    </recommendedName>
</protein>
<dbReference type="InterPro" id="IPR046346">
    <property type="entry name" value="Aminoacid_DH-like_N_sf"/>
</dbReference>
<dbReference type="Gene3D" id="3.40.50.10380">
    <property type="entry name" value="Malic enzyme, N-terminal domain"/>
    <property type="match status" value="1"/>
</dbReference>
<evidence type="ECO:0000256" key="2">
    <source>
        <dbReference type="ARBA" id="ARBA00001946"/>
    </source>
</evidence>
<dbReference type="SMART" id="SM00333">
    <property type="entry name" value="TUDOR"/>
    <property type="match status" value="2"/>
</dbReference>
<dbReference type="InParanoid" id="C5LC75"/>
<dbReference type="PROSITE" id="PS00331">
    <property type="entry name" value="MALIC_ENZYMES"/>
    <property type="match status" value="1"/>
</dbReference>
<feature type="domain" description="Malic enzyme NAD-binding" evidence="9">
    <location>
        <begin position="888"/>
        <end position="1151"/>
    </location>
</feature>
<proteinExistence type="inferred from homology"/>
<dbReference type="GO" id="GO:0003924">
    <property type="term" value="F:GTPase activity"/>
    <property type="evidence" value="ECO:0007669"/>
    <property type="project" value="InterPro"/>
</dbReference>
<dbReference type="GO" id="GO:0004471">
    <property type="term" value="F:malate dehydrogenase (decarboxylating) (NAD+) activity"/>
    <property type="evidence" value="ECO:0007669"/>
    <property type="project" value="TreeGrafter"/>
</dbReference>
<keyword evidence="12" id="KW-1185">Reference proteome</keyword>
<evidence type="ECO:0000259" key="8">
    <source>
        <dbReference type="SMART" id="SM00333"/>
    </source>
</evidence>
<evidence type="ECO:0000256" key="3">
    <source>
        <dbReference type="ARBA" id="ARBA00008785"/>
    </source>
</evidence>
<dbReference type="GO" id="GO:0046872">
    <property type="term" value="F:metal ion binding"/>
    <property type="evidence" value="ECO:0007669"/>
    <property type="project" value="UniProtKB-KW"/>
</dbReference>
<dbReference type="PROSITE" id="PS51419">
    <property type="entry name" value="RAB"/>
    <property type="match status" value="1"/>
</dbReference>
<dbReference type="InterPro" id="IPR001891">
    <property type="entry name" value="Malic_OxRdtase"/>
</dbReference>
<dbReference type="CDD" id="cd04508">
    <property type="entry name" value="Tudor_SF"/>
    <property type="match status" value="1"/>
</dbReference>
<dbReference type="InterPro" id="IPR015884">
    <property type="entry name" value="Malic_enzyme_CS"/>
</dbReference>
<dbReference type="GeneID" id="9042308"/>
<dbReference type="InterPro" id="IPR001806">
    <property type="entry name" value="Small_GTPase"/>
</dbReference>
<dbReference type="GO" id="GO:0006108">
    <property type="term" value="P:malate metabolic process"/>
    <property type="evidence" value="ECO:0007669"/>
    <property type="project" value="TreeGrafter"/>
</dbReference>
<dbReference type="SMART" id="SM00175">
    <property type="entry name" value="RAB"/>
    <property type="match status" value="1"/>
</dbReference>
<dbReference type="AlphaFoldDB" id="C5LC75"/>
<feature type="compositionally biased region" description="Basic and acidic residues" evidence="7">
    <location>
        <begin position="251"/>
        <end position="260"/>
    </location>
</feature>
<feature type="compositionally biased region" description="Basic and acidic residues" evidence="7">
    <location>
        <begin position="271"/>
        <end position="282"/>
    </location>
</feature>
<dbReference type="InterPro" id="IPR012301">
    <property type="entry name" value="Malic_N_dom"/>
</dbReference>
<name>C5LC75_PERM5</name>
<dbReference type="InterPro" id="IPR002999">
    <property type="entry name" value="Tudor"/>
</dbReference>
<dbReference type="RefSeq" id="XP_002773742.1">
    <property type="nucleotide sequence ID" value="XM_002773696.1"/>
</dbReference>
<sequence length="1270" mass="141490">MSSTANTGGDAGDLAYYQEQLSQVKSLLDQDPENAEIKEIYEQLKDTVNILEESEKQKETVLAMGAEIEKERLAAAAALEAEKNKAAAEGPPAVGTVGQAAARSHLVGRTCEVFYENKWFNAEITGVRIDELGTERCAVRFIGFDQRREYKVQDVALLKPPRPQEAPVGSVIQAIWAQDGLWYQCTVLEHTVKGYKVLFEDDPGQSPEEVNIDQIRLIAREAQAKKAAVGEKEYITPAGYRIPEKYKVDPKVDSEASIDAKRRKIHQLKTQQREEMKDKESKQSQMSWQKFAKKQSHRAHKHNYIQTSNVRTETESSSTPSQGDRIRAEVAGNRSNFDVDLMPIEDLAACASIETLQKWNSVINYELSARAEALAKERQETEECIKATQEMTDEGKEATVGEDDEGGGGGAPCAGVQLQKWDFSLQYCLLGASGVGKTALFERMVEDSFHSDYRPTTAISSGKVLLDIQQSRLQLCIFDTYYSQFAYTYANVSAVVLLVYDVTDRRSFESLLEFIDRAKSQTSQSDEATRTWRNSATSIVLVANKCDMNPETWQVSSEEGRKFGMANRFLYVEVSAKTGSGVEDMFINCSRQVMLIMQMGGQFLSNMSASIVGVKAASSHSNDSNDIMLVSSRGANLLRDPVLNKGTQFSEIERDELSLRGLIPVRQCTIEMQMSRNMERLRMRDTDLSRFLDLQAIFDRNETLYYRLLVDNLEELHRIVFIPTVGDVCKQFGSVWRFPRGLYFTYSDKGHFQEVVYNCPNEDVDLVVVTDGSRILSLGDLGANGMGVSVGKISLYVACAGLNPGRVLPCILDIGTDNEDLLNDPRYIGEHTRRLKGNDYFAMVDEFVSAVLTRWPNAVIQWEDFSYPNAFMILDNYSNSIRTFNDDVQGTAGVVLAAILAGLKTRAYLQSKKSNANQPRLTKKRYSLDGQRFVFAGAGGAAVGIVRLICEALVQEGVPFEEAKSRIWLIDSKGLVSTDRQTSMKLRRAEQTLSFRVSAQSGLFSSEVLQAMNANCEYPIVFSLSNPTNCCECTAEEAYRATDGKCLFASGSPMPAYHVPTQNSYKLSSRVFPETDEHFIPAQASNMYVFPGIGLAASTGNLATIPNQLFYIAARTIASMVTVEEMKTRTLLPPMSKLRETACKVAAQCIIYGSKKGLTRIQTPLDAEVFVKSKMWYPEYKHYLPTAPVHAHHEILPSSGTAFTDSSNLAHRASSHRQRIHRMPQKAAEATIPAWESTAQTARMSLMQSSESSLECDRESILSDSDDASY</sequence>
<dbReference type="SMART" id="SM00174">
    <property type="entry name" value="RHO"/>
    <property type="match status" value="1"/>
</dbReference>
<feature type="domain" description="Tudor" evidence="8">
    <location>
        <begin position="103"/>
        <end position="163"/>
    </location>
</feature>
<dbReference type="InterPro" id="IPR012302">
    <property type="entry name" value="Malic_NAD-bd"/>
</dbReference>
<dbReference type="SUPFAM" id="SSF51735">
    <property type="entry name" value="NAD(P)-binding Rossmann-fold domains"/>
    <property type="match status" value="1"/>
</dbReference>
<dbReference type="PANTHER" id="PTHR23406:SF32">
    <property type="entry name" value="NADP-DEPENDENT MALIC ENZYME"/>
    <property type="match status" value="1"/>
</dbReference>
<dbReference type="InterPro" id="IPR027417">
    <property type="entry name" value="P-loop_NTPase"/>
</dbReference>
<feature type="compositionally biased region" description="Basic residues" evidence="7">
    <location>
        <begin position="291"/>
        <end position="303"/>
    </location>
</feature>
<dbReference type="PROSITE" id="PS51421">
    <property type="entry name" value="RAS"/>
    <property type="match status" value="1"/>
</dbReference>
<dbReference type="SMART" id="SM00919">
    <property type="entry name" value="Malic_M"/>
    <property type="match status" value="1"/>
</dbReference>
<comment type="similarity">
    <text evidence="3 6">Belongs to the malic enzymes family.</text>
</comment>
<evidence type="ECO:0000313" key="12">
    <source>
        <dbReference type="Proteomes" id="UP000007800"/>
    </source>
</evidence>
<evidence type="ECO:0000313" key="11">
    <source>
        <dbReference type="EMBL" id="EER05558.1"/>
    </source>
</evidence>
<evidence type="ECO:0000256" key="5">
    <source>
        <dbReference type="ARBA" id="ARBA00023002"/>
    </source>
</evidence>
<feature type="domain" description="Malic enzyme N-terminal" evidence="10">
    <location>
        <begin position="698"/>
        <end position="878"/>
    </location>
</feature>
<evidence type="ECO:0000256" key="1">
    <source>
        <dbReference type="ARBA" id="ARBA00001936"/>
    </source>
</evidence>
<keyword evidence="4 6" id="KW-0479">Metal-binding</keyword>
<evidence type="ECO:0000259" key="9">
    <source>
        <dbReference type="SMART" id="SM00919"/>
    </source>
</evidence>
<dbReference type="GO" id="GO:0005525">
    <property type="term" value="F:GTP binding"/>
    <property type="evidence" value="ECO:0007669"/>
    <property type="project" value="InterPro"/>
</dbReference>
<dbReference type="EMBL" id="GG680918">
    <property type="protein sequence ID" value="EER05558.1"/>
    <property type="molecule type" value="Genomic_DNA"/>
</dbReference>
<feature type="compositionally biased region" description="Polar residues" evidence="7">
    <location>
        <begin position="304"/>
        <end position="322"/>
    </location>
</feature>
<gene>
    <name evidence="11" type="ORF">Pmar_PMAR011586</name>
</gene>
<dbReference type="InterPro" id="IPR037062">
    <property type="entry name" value="Malic_N_dom_sf"/>
</dbReference>
<evidence type="ECO:0000256" key="7">
    <source>
        <dbReference type="SAM" id="MobiDB-lite"/>
    </source>
</evidence>
<evidence type="ECO:0000256" key="6">
    <source>
        <dbReference type="RuleBase" id="RU003426"/>
    </source>
</evidence>
<dbReference type="OMA" id="TIPAWES"/>
<dbReference type="Pfam" id="PF00071">
    <property type="entry name" value="Ras"/>
    <property type="match status" value="1"/>
</dbReference>
<comment type="cofactor">
    <cofactor evidence="1">
        <name>Mn(2+)</name>
        <dbReference type="ChEBI" id="CHEBI:29035"/>
    </cofactor>
</comment>
<dbReference type="CDD" id="cd00154">
    <property type="entry name" value="Rab"/>
    <property type="match status" value="1"/>
</dbReference>
<dbReference type="PRINTS" id="PR00072">
    <property type="entry name" value="MALOXRDTASE"/>
</dbReference>
<evidence type="ECO:0000256" key="4">
    <source>
        <dbReference type="ARBA" id="ARBA00022723"/>
    </source>
</evidence>
<evidence type="ECO:0000259" key="10">
    <source>
        <dbReference type="SMART" id="SM01274"/>
    </source>
</evidence>
<feature type="domain" description="Tudor" evidence="8">
    <location>
        <begin position="164"/>
        <end position="223"/>
    </location>
</feature>
<dbReference type="SUPFAM" id="SSF52540">
    <property type="entry name" value="P-loop containing nucleoside triphosphate hydrolases"/>
    <property type="match status" value="1"/>
</dbReference>
<dbReference type="NCBIfam" id="NF010052">
    <property type="entry name" value="PRK13529.1"/>
    <property type="match status" value="1"/>
</dbReference>
<comment type="cofactor">
    <cofactor evidence="2">
        <name>Mg(2+)</name>
        <dbReference type="ChEBI" id="CHEBI:18420"/>
    </cofactor>
</comment>
<dbReference type="SMART" id="SM00173">
    <property type="entry name" value="RAS"/>
    <property type="match status" value="1"/>
</dbReference>
<dbReference type="Proteomes" id="UP000007800">
    <property type="component" value="Unassembled WGS sequence"/>
</dbReference>
<dbReference type="Gene3D" id="3.40.50.300">
    <property type="entry name" value="P-loop containing nucleotide triphosphate hydrolases"/>
    <property type="match status" value="1"/>
</dbReference>
<dbReference type="GO" id="GO:0051287">
    <property type="term" value="F:NAD binding"/>
    <property type="evidence" value="ECO:0007669"/>
    <property type="project" value="InterPro"/>
</dbReference>
<dbReference type="SMART" id="SM01274">
    <property type="entry name" value="malic"/>
    <property type="match status" value="1"/>
</dbReference>
<dbReference type="InterPro" id="IPR036291">
    <property type="entry name" value="NAD(P)-bd_dom_sf"/>
</dbReference>
<reference evidence="11 12" key="1">
    <citation type="submission" date="2008-07" db="EMBL/GenBank/DDBJ databases">
        <authorList>
            <person name="El-Sayed N."/>
            <person name="Caler E."/>
            <person name="Inman J."/>
            <person name="Amedeo P."/>
            <person name="Hass B."/>
            <person name="Wortman J."/>
        </authorList>
    </citation>
    <scope>NUCLEOTIDE SEQUENCE [LARGE SCALE GENOMIC DNA]</scope>
    <source>
        <strain evidence="12">ATCC 50983 / TXsc</strain>
    </source>
</reference>
<dbReference type="Gene3D" id="3.40.50.720">
    <property type="entry name" value="NAD(P)-binding Rossmann-like Domain"/>
    <property type="match status" value="1"/>
</dbReference>
<dbReference type="OrthoDB" id="5365701at2759"/>
<feature type="region of interest" description="Disordered" evidence="7">
    <location>
        <begin position="1246"/>
        <end position="1270"/>
    </location>
</feature>
<keyword evidence="5 6" id="KW-0560">Oxidoreductase</keyword>